<protein>
    <submittedName>
        <fullName evidence="2">6073_t:CDS:1</fullName>
    </submittedName>
</protein>
<evidence type="ECO:0000313" key="3">
    <source>
        <dbReference type="Proteomes" id="UP000789706"/>
    </source>
</evidence>
<sequence>MSKQIEDNYNPSKEDNKNSGKIHFIRKKLSLPNFNNNREFGRLNLEHCLYRYQWQGNFSSPIEQQLKEGKMQVLNIGSGTCAWVMDMATEYPKCTFLGLDTSPIFLTEGQRLPNTGFMQSDVLNNETFDFVSERFLIYASTNSECRLLFNEMCRVLKPGGWIELMEFRIGYENYGPITKSGNDQVLDYLRKKGIYSEMNINMIPQLIQDSPCLTNFYQLEKKGPIGNWGGEFGSLMLENYKMSRRSLNSFAKLISDNEHEEFIKQLSTVMTALKLTNHIGKSKRPLKKYMTYGILPIYDGSSAIS</sequence>
<reference evidence="2" key="1">
    <citation type="submission" date="2021-06" db="EMBL/GenBank/DDBJ databases">
        <authorList>
            <person name="Kallberg Y."/>
            <person name="Tangrot J."/>
            <person name="Rosling A."/>
        </authorList>
    </citation>
    <scope>NUCLEOTIDE SEQUENCE</scope>
    <source>
        <strain evidence="2">AZ414A</strain>
    </source>
</reference>
<keyword evidence="3" id="KW-1185">Reference proteome</keyword>
<dbReference type="OrthoDB" id="184880at2759"/>
<name>A0A9N8UWZ9_9GLOM</name>
<proteinExistence type="predicted"/>
<dbReference type="EMBL" id="CAJVPK010000007">
    <property type="protein sequence ID" value="CAG8432927.1"/>
    <property type="molecule type" value="Genomic_DNA"/>
</dbReference>
<dbReference type="Pfam" id="PF13649">
    <property type="entry name" value="Methyltransf_25"/>
    <property type="match status" value="1"/>
</dbReference>
<dbReference type="PANTHER" id="PTHR43591">
    <property type="entry name" value="METHYLTRANSFERASE"/>
    <property type="match status" value="1"/>
</dbReference>
<evidence type="ECO:0000259" key="1">
    <source>
        <dbReference type="Pfam" id="PF13649"/>
    </source>
</evidence>
<dbReference type="Gene3D" id="3.40.50.150">
    <property type="entry name" value="Vaccinia Virus protein VP39"/>
    <property type="match status" value="1"/>
</dbReference>
<dbReference type="InterPro" id="IPR041698">
    <property type="entry name" value="Methyltransf_25"/>
</dbReference>
<dbReference type="SUPFAM" id="SSF53335">
    <property type="entry name" value="S-adenosyl-L-methionine-dependent methyltransferases"/>
    <property type="match status" value="1"/>
</dbReference>
<accession>A0A9N8UWZ9</accession>
<comment type="caution">
    <text evidence="2">The sequence shown here is derived from an EMBL/GenBank/DDBJ whole genome shotgun (WGS) entry which is preliminary data.</text>
</comment>
<feature type="domain" description="Methyltransferase" evidence="1">
    <location>
        <begin position="73"/>
        <end position="160"/>
    </location>
</feature>
<dbReference type="AlphaFoldDB" id="A0A9N8UWZ9"/>
<dbReference type="Proteomes" id="UP000789706">
    <property type="component" value="Unassembled WGS sequence"/>
</dbReference>
<dbReference type="InterPro" id="IPR029063">
    <property type="entry name" value="SAM-dependent_MTases_sf"/>
</dbReference>
<gene>
    <name evidence="2" type="ORF">DEBURN_LOCUS251</name>
</gene>
<evidence type="ECO:0000313" key="2">
    <source>
        <dbReference type="EMBL" id="CAG8432927.1"/>
    </source>
</evidence>
<organism evidence="2 3">
    <name type="scientific">Diversispora eburnea</name>
    <dbReference type="NCBI Taxonomy" id="1213867"/>
    <lineage>
        <taxon>Eukaryota</taxon>
        <taxon>Fungi</taxon>
        <taxon>Fungi incertae sedis</taxon>
        <taxon>Mucoromycota</taxon>
        <taxon>Glomeromycotina</taxon>
        <taxon>Glomeromycetes</taxon>
        <taxon>Diversisporales</taxon>
        <taxon>Diversisporaceae</taxon>
        <taxon>Diversispora</taxon>
    </lineage>
</organism>